<feature type="domain" description="UspA" evidence="2">
    <location>
        <begin position="9"/>
        <end position="153"/>
    </location>
</feature>
<evidence type="ECO:0000256" key="1">
    <source>
        <dbReference type="ARBA" id="ARBA00008791"/>
    </source>
</evidence>
<dbReference type="PANTHER" id="PTHR46268">
    <property type="entry name" value="STRESS RESPONSE PROTEIN NHAX"/>
    <property type="match status" value="1"/>
</dbReference>
<proteinExistence type="inferred from homology"/>
<dbReference type="PRINTS" id="PR01438">
    <property type="entry name" value="UNVRSLSTRESS"/>
</dbReference>
<dbReference type="Pfam" id="PF00582">
    <property type="entry name" value="Usp"/>
    <property type="match status" value="1"/>
</dbReference>
<dbReference type="InterPro" id="IPR006016">
    <property type="entry name" value="UspA"/>
</dbReference>
<gene>
    <name evidence="3" type="ORF">G3480_26740</name>
</gene>
<evidence type="ECO:0000313" key="4">
    <source>
        <dbReference type="Proteomes" id="UP000471640"/>
    </source>
</evidence>
<evidence type="ECO:0000259" key="2">
    <source>
        <dbReference type="Pfam" id="PF00582"/>
    </source>
</evidence>
<organism evidence="3 4">
    <name type="scientific">Thiorhodococcus mannitoliphagus</name>
    <dbReference type="NCBI Taxonomy" id="329406"/>
    <lineage>
        <taxon>Bacteria</taxon>
        <taxon>Pseudomonadati</taxon>
        <taxon>Pseudomonadota</taxon>
        <taxon>Gammaproteobacteria</taxon>
        <taxon>Chromatiales</taxon>
        <taxon>Chromatiaceae</taxon>
        <taxon>Thiorhodococcus</taxon>
    </lineage>
</organism>
<dbReference type="SUPFAM" id="SSF52402">
    <property type="entry name" value="Adenine nucleotide alpha hydrolases-like"/>
    <property type="match status" value="1"/>
</dbReference>
<dbReference type="CDD" id="cd00293">
    <property type="entry name" value="USP-like"/>
    <property type="match status" value="1"/>
</dbReference>
<dbReference type="RefSeq" id="WP_164657222.1">
    <property type="nucleotide sequence ID" value="NZ_JAAIJR010000338.1"/>
</dbReference>
<comment type="similarity">
    <text evidence="1">Belongs to the universal stress protein A family.</text>
</comment>
<protein>
    <submittedName>
        <fullName evidence="3">Universal stress protein</fullName>
    </submittedName>
</protein>
<accession>A0A6P1E8P2</accession>
<dbReference type="PANTHER" id="PTHR46268:SF6">
    <property type="entry name" value="UNIVERSAL STRESS PROTEIN UP12"/>
    <property type="match status" value="1"/>
</dbReference>
<dbReference type="AlphaFoldDB" id="A0A6P1E8P2"/>
<reference evidence="3 4" key="2">
    <citation type="submission" date="2020-02" db="EMBL/GenBank/DDBJ databases">
        <title>Genome sequences of Thiorhodococcus mannitoliphagus and Thiorhodococcus minor, purple sulfur photosynthetic bacteria in the gammaproteobacterial family, Chromatiaceae.</title>
        <authorList>
            <person name="Aviles F.A."/>
            <person name="Meyer T.E."/>
            <person name="Kyndt J.A."/>
        </authorList>
    </citation>
    <scope>NUCLEOTIDE SEQUENCE [LARGE SCALE GENOMIC DNA]</scope>
    <source>
        <strain evidence="3 4">DSM 18266</strain>
    </source>
</reference>
<dbReference type="InterPro" id="IPR006015">
    <property type="entry name" value="Universal_stress_UspA"/>
</dbReference>
<dbReference type="Proteomes" id="UP000471640">
    <property type="component" value="Unassembled WGS sequence"/>
</dbReference>
<reference evidence="4" key="1">
    <citation type="journal article" date="2020" name="Microbiol. Resour. Announc.">
        <title>Draft Genome Sequences of Thiorhodococcus mannitoliphagus and Thiorhodococcus minor, Purple Sulfur Photosynthetic Bacteria in the Gammaproteobacterial Family Chromatiaceae.</title>
        <authorList>
            <person name="Aviles F.A."/>
            <person name="Meyer T.E."/>
            <person name="Kyndt J.A."/>
        </authorList>
    </citation>
    <scope>NUCLEOTIDE SEQUENCE [LARGE SCALE GENOMIC DNA]</scope>
    <source>
        <strain evidence="4">DSM 18266</strain>
    </source>
</reference>
<dbReference type="EMBL" id="JAAIJR010000338">
    <property type="protein sequence ID" value="NEX23815.1"/>
    <property type="molecule type" value="Genomic_DNA"/>
</dbReference>
<keyword evidence="4" id="KW-1185">Reference proteome</keyword>
<dbReference type="Gene3D" id="3.40.50.620">
    <property type="entry name" value="HUPs"/>
    <property type="match status" value="1"/>
</dbReference>
<evidence type="ECO:0000313" key="3">
    <source>
        <dbReference type="EMBL" id="NEX23815.1"/>
    </source>
</evidence>
<dbReference type="InterPro" id="IPR014729">
    <property type="entry name" value="Rossmann-like_a/b/a_fold"/>
</dbReference>
<name>A0A6P1E8P2_9GAMM</name>
<sequence>MTKAHSAGPILVPVDFSATSEAALMHAVRLASCLALPLLVLHVVHDPGTMPDYYGKALKKKQLARIEDGAAAMFDELIASAEEKHPEFKKLKKRDSMLVKGLPSGRILEVADHVDASMIVIGSKGMTGLKHLMMGSVAEQVARLAKMPVTIVKSAHPWESTS</sequence>
<comment type="caution">
    <text evidence="3">The sequence shown here is derived from an EMBL/GenBank/DDBJ whole genome shotgun (WGS) entry which is preliminary data.</text>
</comment>